<dbReference type="EMBL" id="EF082747">
    <property type="protein sequence ID" value="ABK22101.1"/>
    <property type="molecule type" value="mRNA"/>
</dbReference>
<protein>
    <submittedName>
        <fullName evidence="2">Uncharacterized protein</fullName>
    </submittedName>
</protein>
<accession>A9NN90</accession>
<reference evidence="2" key="1">
    <citation type="journal article" date="2008" name="BMC Genomics">
        <title>A conifer genomics resource of 200,000 spruce (Picea spp.) ESTs and 6,464 high-quality, sequence-finished full-length cDNAs for Sitka spruce (Picea sitchensis).</title>
        <authorList>
            <person name="Ralph S.G."/>
            <person name="Chun H.J."/>
            <person name="Kolosova N."/>
            <person name="Cooper D."/>
            <person name="Oddy C."/>
            <person name="Ritland C.E."/>
            <person name="Kirkpatrick R."/>
            <person name="Moore R."/>
            <person name="Barber S."/>
            <person name="Holt R.A."/>
            <person name="Jones S.J."/>
            <person name="Marra M.A."/>
            <person name="Douglas C.J."/>
            <person name="Ritland K."/>
            <person name="Bohlmann J."/>
        </authorList>
    </citation>
    <scope>NUCLEOTIDE SEQUENCE</scope>
    <source>
        <tissue evidence="2">Green portion of the leader tissue</tissue>
    </source>
</reference>
<keyword evidence="1" id="KW-0472">Membrane</keyword>
<feature type="transmembrane region" description="Helical" evidence="1">
    <location>
        <begin position="21"/>
        <end position="41"/>
    </location>
</feature>
<proteinExistence type="evidence at transcript level"/>
<keyword evidence="1" id="KW-0812">Transmembrane</keyword>
<keyword evidence="1" id="KW-1133">Transmembrane helix</keyword>
<organism evidence="2">
    <name type="scientific">Picea sitchensis</name>
    <name type="common">Sitka spruce</name>
    <name type="synonym">Pinus sitchensis</name>
    <dbReference type="NCBI Taxonomy" id="3332"/>
    <lineage>
        <taxon>Eukaryota</taxon>
        <taxon>Viridiplantae</taxon>
        <taxon>Streptophyta</taxon>
        <taxon>Embryophyta</taxon>
        <taxon>Tracheophyta</taxon>
        <taxon>Spermatophyta</taxon>
        <taxon>Pinopsida</taxon>
        <taxon>Pinidae</taxon>
        <taxon>Conifers I</taxon>
        <taxon>Pinales</taxon>
        <taxon>Pinaceae</taxon>
        <taxon>Picea</taxon>
    </lineage>
</organism>
<sequence length="50" mass="6168">MKLKLKRMCWRQRKGGKKMKLIIPTYLQFLIAGDYLPWYLFHLMRLTPQI</sequence>
<dbReference type="AlphaFoldDB" id="A9NN90"/>
<evidence type="ECO:0000256" key="1">
    <source>
        <dbReference type="SAM" id="Phobius"/>
    </source>
</evidence>
<name>A9NN90_PICSI</name>
<evidence type="ECO:0000313" key="2">
    <source>
        <dbReference type="EMBL" id="ABK22101.1"/>
    </source>
</evidence>